<feature type="domain" description="BACK" evidence="2">
    <location>
        <begin position="4"/>
        <end position="100"/>
    </location>
</feature>
<dbReference type="AlphaFoldDB" id="A0A1B0GLH5"/>
<dbReference type="Proteomes" id="UP000092461">
    <property type="component" value="Unassembled WGS sequence"/>
</dbReference>
<dbReference type="EnsemblMetazoa" id="LLOJ009964-RA">
    <property type="protein sequence ID" value="LLOJ009964-PA"/>
    <property type="gene ID" value="LLOJ009964"/>
</dbReference>
<reference evidence="3" key="1">
    <citation type="submission" date="2020-05" db="UniProtKB">
        <authorList>
            <consortium name="EnsemblMetazoa"/>
        </authorList>
    </citation>
    <scope>IDENTIFICATION</scope>
    <source>
        <strain evidence="3">Jacobina</strain>
    </source>
</reference>
<sequence length="202" mass="22504">MERCVSYIGENASECVKTNAFLNLTKEGLIKLISSDYFCLEEEDVWRCVLAWAKNQAGVTQPTAHWTEEERVRVCQHLSGVISHVRLLQIDSKVFAEEVEPTGAVPMELSLERYRFAALSSAKAPQNPPVTNPAPTGEPDKRLQPRLLLNLFPGSVILKSDKLHLQSVLNGWFGAPKQMWKLAFRASAHGFSAVPFIVTVTV</sequence>
<accession>A0A1B0GLH5</accession>
<evidence type="ECO:0000313" key="3">
    <source>
        <dbReference type="EnsemblMetazoa" id="LLOJ009964-PA"/>
    </source>
</evidence>
<evidence type="ECO:0000313" key="4">
    <source>
        <dbReference type="Proteomes" id="UP000092461"/>
    </source>
</evidence>
<dbReference type="Pfam" id="PF07707">
    <property type="entry name" value="BACK"/>
    <property type="match status" value="1"/>
</dbReference>
<evidence type="ECO:0000256" key="1">
    <source>
        <dbReference type="SAM" id="MobiDB-lite"/>
    </source>
</evidence>
<protein>
    <recommendedName>
        <fullName evidence="2">BACK domain-containing protein</fullName>
    </recommendedName>
</protein>
<evidence type="ECO:0000259" key="2">
    <source>
        <dbReference type="SMART" id="SM00875"/>
    </source>
</evidence>
<dbReference type="VEuPathDB" id="VectorBase:LLONM1_000741"/>
<dbReference type="SMART" id="SM00875">
    <property type="entry name" value="BACK"/>
    <property type="match status" value="1"/>
</dbReference>
<proteinExistence type="predicted"/>
<dbReference type="EMBL" id="AJWK01035003">
    <property type="status" value="NOT_ANNOTATED_CDS"/>
    <property type="molecule type" value="Genomic_DNA"/>
</dbReference>
<dbReference type="PANTHER" id="PTHR24410:SF34">
    <property type="entry name" value="LD40565P"/>
    <property type="match status" value="1"/>
</dbReference>
<dbReference type="Gene3D" id="1.25.40.420">
    <property type="match status" value="1"/>
</dbReference>
<dbReference type="PANTHER" id="PTHR24410">
    <property type="entry name" value="HL07962P-RELATED"/>
    <property type="match status" value="1"/>
</dbReference>
<dbReference type="InterPro" id="IPR051481">
    <property type="entry name" value="BTB-POZ/Galectin-3-binding"/>
</dbReference>
<dbReference type="InterPro" id="IPR011705">
    <property type="entry name" value="BACK"/>
</dbReference>
<dbReference type="VEuPathDB" id="VectorBase:LLOJ009964"/>
<name>A0A1B0GLH5_LUTLO</name>
<organism evidence="3 4">
    <name type="scientific">Lutzomyia longipalpis</name>
    <name type="common">Sand fly</name>
    <dbReference type="NCBI Taxonomy" id="7200"/>
    <lineage>
        <taxon>Eukaryota</taxon>
        <taxon>Metazoa</taxon>
        <taxon>Ecdysozoa</taxon>
        <taxon>Arthropoda</taxon>
        <taxon>Hexapoda</taxon>
        <taxon>Insecta</taxon>
        <taxon>Pterygota</taxon>
        <taxon>Neoptera</taxon>
        <taxon>Endopterygota</taxon>
        <taxon>Diptera</taxon>
        <taxon>Nematocera</taxon>
        <taxon>Psychodoidea</taxon>
        <taxon>Psychodidae</taxon>
        <taxon>Lutzomyia</taxon>
        <taxon>Lutzomyia</taxon>
    </lineage>
</organism>
<feature type="region of interest" description="Disordered" evidence="1">
    <location>
        <begin position="122"/>
        <end position="141"/>
    </location>
</feature>
<keyword evidence="4" id="KW-1185">Reference proteome</keyword>